<accession>X1AYX8</accession>
<protein>
    <submittedName>
        <fullName evidence="1">Uncharacterized protein</fullName>
    </submittedName>
</protein>
<reference evidence="1" key="1">
    <citation type="journal article" date="2014" name="Front. Microbiol.">
        <title>High frequency of phylogenetically diverse reductive dehalogenase-homologous genes in deep subseafloor sedimentary metagenomes.</title>
        <authorList>
            <person name="Kawai M."/>
            <person name="Futagami T."/>
            <person name="Toyoda A."/>
            <person name="Takaki Y."/>
            <person name="Nishi S."/>
            <person name="Hori S."/>
            <person name="Arai W."/>
            <person name="Tsubouchi T."/>
            <person name="Morono Y."/>
            <person name="Uchiyama I."/>
            <person name="Ito T."/>
            <person name="Fujiyama A."/>
            <person name="Inagaki F."/>
            <person name="Takami H."/>
        </authorList>
    </citation>
    <scope>NUCLEOTIDE SEQUENCE</scope>
    <source>
        <strain evidence="1">Expedition CK06-06</strain>
    </source>
</reference>
<comment type="caution">
    <text evidence="1">The sequence shown here is derived from an EMBL/GenBank/DDBJ whole genome shotgun (WGS) entry which is preliminary data.</text>
</comment>
<name>X1AYX8_9ZZZZ</name>
<evidence type="ECO:0000313" key="1">
    <source>
        <dbReference type="EMBL" id="GAG87955.1"/>
    </source>
</evidence>
<proteinExistence type="predicted"/>
<sequence length="38" mass="4777">MNERFYKFEKLIIDFAMEMGQFEQKSDKQLHILMYLFI</sequence>
<dbReference type="AlphaFoldDB" id="X1AYX8"/>
<gene>
    <name evidence="1" type="ORF">S01H4_32407</name>
</gene>
<organism evidence="1">
    <name type="scientific">marine sediment metagenome</name>
    <dbReference type="NCBI Taxonomy" id="412755"/>
    <lineage>
        <taxon>unclassified sequences</taxon>
        <taxon>metagenomes</taxon>
        <taxon>ecological metagenomes</taxon>
    </lineage>
</organism>
<dbReference type="EMBL" id="BART01016939">
    <property type="protein sequence ID" value="GAG87955.1"/>
    <property type="molecule type" value="Genomic_DNA"/>
</dbReference>
<feature type="non-terminal residue" evidence="1">
    <location>
        <position position="38"/>
    </location>
</feature>